<evidence type="ECO:0000313" key="2">
    <source>
        <dbReference type="EMBL" id="CCH87802.1"/>
    </source>
</evidence>
<dbReference type="KEGG" id="mmar:MODMU_2370"/>
<name>I4EWN9_MODI5</name>
<dbReference type="AlphaFoldDB" id="I4EWN9"/>
<keyword evidence="3" id="KW-1185">Reference proteome</keyword>
<dbReference type="STRING" id="477641.MODMU_2370"/>
<feature type="transmembrane region" description="Helical" evidence="1">
    <location>
        <begin position="70"/>
        <end position="88"/>
    </location>
</feature>
<organism evidence="2 3">
    <name type="scientific">Modestobacter italicus (strain DSM 44449 / CECT 9708 / BC 501)</name>
    <dbReference type="NCBI Taxonomy" id="2732864"/>
    <lineage>
        <taxon>Bacteria</taxon>
        <taxon>Bacillati</taxon>
        <taxon>Actinomycetota</taxon>
        <taxon>Actinomycetes</taxon>
        <taxon>Geodermatophilales</taxon>
        <taxon>Geodermatophilaceae</taxon>
        <taxon>Modestobacter</taxon>
    </lineage>
</organism>
<protein>
    <submittedName>
        <fullName evidence="2">Uncharacterized protein</fullName>
    </submittedName>
</protein>
<accession>I4EWN9</accession>
<feature type="transmembrane region" description="Helical" evidence="1">
    <location>
        <begin position="33"/>
        <end position="50"/>
    </location>
</feature>
<feature type="transmembrane region" description="Helical" evidence="1">
    <location>
        <begin position="256"/>
        <end position="278"/>
    </location>
</feature>
<sequence length="319" mass="32808">MTTTGATARPTAVEPRTVAGLARLEMRYTSRSPLLWLGAVVTALLSWQPLLDGTAEPATAPEDPSFRLDLALGPLALAASVVADWAALRERPTTTEELFGTTSARRWERTAGLLGAAAVPALLAAVVTGVRFVLLLRTDGVPIGAGPWTATLAPTPVEALGGPLAVGCVFVAGVAFARVVRSRTLGAVVGFLGYALPFVVPALWVSAPFAFFAVSRTAASATDLGPAVSPGEEGRWSAIYPPGDFATSYVAIDRDLGLYAAHLVAVGGIALALAGLALVRSGQDSRSRAILLGGVAMAVAGIVTQLLLHEGARQWLGPV</sequence>
<feature type="transmembrane region" description="Helical" evidence="1">
    <location>
        <begin position="160"/>
        <end position="179"/>
    </location>
</feature>
<dbReference type="Proteomes" id="UP000006461">
    <property type="component" value="Chromosome"/>
</dbReference>
<feature type="transmembrane region" description="Helical" evidence="1">
    <location>
        <begin position="290"/>
        <end position="308"/>
    </location>
</feature>
<keyword evidence="1" id="KW-0812">Transmembrane</keyword>
<keyword evidence="1" id="KW-0472">Membrane</keyword>
<feature type="transmembrane region" description="Helical" evidence="1">
    <location>
        <begin position="191"/>
        <end position="214"/>
    </location>
</feature>
<proteinExistence type="predicted"/>
<feature type="transmembrane region" description="Helical" evidence="1">
    <location>
        <begin position="113"/>
        <end position="134"/>
    </location>
</feature>
<evidence type="ECO:0000313" key="3">
    <source>
        <dbReference type="Proteomes" id="UP000006461"/>
    </source>
</evidence>
<dbReference type="HOGENOM" id="CLU_871016_0_0_11"/>
<gene>
    <name evidence="2" type="ordered locus">MODMU_2370</name>
</gene>
<dbReference type="EMBL" id="FO203431">
    <property type="protein sequence ID" value="CCH87802.1"/>
    <property type="molecule type" value="Genomic_DNA"/>
</dbReference>
<dbReference type="OrthoDB" id="5191464at2"/>
<reference evidence="2 3" key="1">
    <citation type="journal article" date="2012" name="J. Bacteriol.">
        <title>Genome Sequence of Radiation-Resistant Modestobacter marinus Strain BC501, a Representative Actinobacterium That Thrives on Calcareous Stone Surfaces.</title>
        <authorList>
            <person name="Normand P."/>
            <person name="Gury J."/>
            <person name="Pujic P."/>
            <person name="Chouaia B."/>
            <person name="Crotti E."/>
            <person name="Brusetti L."/>
            <person name="Daffonchio D."/>
            <person name="Vacherie B."/>
            <person name="Barbe V."/>
            <person name="Medigue C."/>
            <person name="Calteau A."/>
            <person name="Ghodhbane-Gtari F."/>
            <person name="Essoussi I."/>
            <person name="Nouioui I."/>
            <person name="Abbassi-Ghozzi I."/>
            <person name="Gtari M."/>
        </authorList>
    </citation>
    <scope>NUCLEOTIDE SEQUENCE [LARGE SCALE GENOMIC DNA]</scope>
    <source>
        <strain evidence="3">BC 501</strain>
    </source>
</reference>
<evidence type="ECO:0000256" key="1">
    <source>
        <dbReference type="SAM" id="Phobius"/>
    </source>
</evidence>
<keyword evidence="1" id="KW-1133">Transmembrane helix</keyword>